<dbReference type="Pfam" id="PF02464">
    <property type="entry name" value="CinA"/>
    <property type="match status" value="1"/>
</dbReference>
<protein>
    <recommendedName>
        <fullName evidence="1">Putative competence-damage inducible protein</fullName>
    </recommendedName>
</protein>
<dbReference type="EMBL" id="NFKK01000009">
    <property type="protein sequence ID" value="OUP52546.1"/>
    <property type="molecule type" value="Genomic_DNA"/>
</dbReference>
<dbReference type="Gene3D" id="3.90.950.20">
    <property type="entry name" value="CinA-like"/>
    <property type="match status" value="1"/>
</dbReference>
<evidence type="ECO:0000313" key="4">
    <source>
        <dbReference type="Proteomes" id="UP000195897"/>
    </source>
</evidence>
<dbReference type="SMART" id="SM00852">
    <property type="entry name" value="MoCF_biosynth"/>
    <property type="match status" value="1"/>
</dbReference>
<organism evidence="3 4">
    <name type="scientific">Butyricicoccus pullicaecorum</name>
    <dbReference type="NCBI Taxonomy" id="501571"/>
    <lineage>
        <taxon>Bacteria</taxon>
        <taxon>Bacillati</taxon>
        <taxon>Bacillota</taxon>
        <taxon>Clostridia</taxon>
        <taxon>Eubacteriales</taxon>
        <taxon>Butyricicoccaceae</taxon>
        <taxon>Butyricicoccus</taxon>
    </lineage>
</organism>
<dbReference type="Proteomes" id="UP000195897">
    <property type="component" value="Unassembled WGS sequence"/>
</dbReference>
<dbReference type="Pfam" id="PF00994">
    <property type="entry name" value="MoCF_biosynth"/>
    <property type="match status" value="1"/>
</dbReference>
<dbReference type="InterPro" id="IPR001453">
    <property type="entry name" value="MoaB/Mog_dom"/>
</dbReference>
<comment type="similarity">
    <text evidence="1">Belongs to the CinA family.</text>
</comment>
<dbReference type="RefSeq" id="WP_087373053.1">
    <property type="nucleotide sequence ID" value="NZ_NFKK01000009.1"/>
</dbReference>
<dbReference type="PIRSF" id="PIRSF006728">
    <property type="entry name" value="CinA"/>
    <property type="match status" value="1"/>
</dbReference>
<dbReference type="InterPro" id="IPR008136">
    <property type="entry name" value="CinA_C"/>
</dbReference>
<dbReference type="CDD" id="cd00885">
    <property type="entry name" value="cinA"/>
    <property type="match status" value="1"/>
</dbReference>
<dbReference type="InterPro" id="IPR036425">
    <property type="entry name" value="MoaB/Mog-like_dom_sf"/>
</dbReference>
<evidence type="ECO:0000259" key="2">
    <source>
        <dbReference type="SMART" id="SM00852"/>
    </source>
</evidence>
<dbReference type="Gene3D" id="3.40.980.10">
    <property type="entry name" value="MoaB/Mog-like domain"/>
    <property type="match status" value="1"/>
</dbReference>
<dbReference type="InterPro" id="IPR036653">
    <property type="entry name" value="CinA-like_C"/>
</dbReference>
<dbReference type="InterPro" id="IPR008135">
    <property type="entry name" value="Competence-induced_CinA"/>
</dbReference>
<feature type="domain" description="MoaB/Mog" evidence="2">
    <location>
        <begin position="4"/>
        <end position="170"/>
    </location>
</feature>
<gene>
    <name evidence="1" type="primary">cinA</name>
    <name evidence="3" type="ORF">B5F17_08670</name>
</gene>
<dbReference type="PANTHER" id="PTHR13939:SF0">
    <property type="entry name" value="NMN AMIDOHYDROLASE-LIKE PROTEIN YFAY"/>
    <property type="match status" value="1"/>
</dbReference>
<dbReference type="Gene3D" id="3.30.70.2860">
    <property type="match status" value="1"/>
</dbReference>
<dbReference type="SUPFAM" id="SSF142433">
    <property type="entry name" value="CinA-like"/>
    <property type="match status" value="1"/>
</dbReference>
<dbReference type="InterPro" id="IPR050101">
    <property type="entry name" value="CinA"/>
</dbReference>
<proteinExistence type="inferred from homology"/>
<sequence>MKAELIAVGTEILLGDIVNTDAQVISQGLSELGIDVYYQTVVGDNPQRLERVIREAKERADIIITTGGLGPTLDDLTKETLARVFGKKMALDQEALARIHAFFDNIGREMTPNNEKQAWLPEGCVPLQNDWGTAPGCAFEADGTHVIMLPGPPRECEPMFKHCAMPYLYKLAGGCIVSHNVRVFGLGESAMETILHDMMASMTNPTIAPYAKTSECFARVTAKADTPEQAEQMLEPVVEQVVSMLGDSVYGVDVDSLEQVVGDGLRERGMTLAVAESCTGGLLSKRITDLPGASEYYKGGVCSYANEVKVKVLGVSEQTLAEKGAVSPEVAEQMARGVMELMGTDFGVGITGVAGPGGGTEEKPVGLVYISVCLRGVCHTREMRSSLGRDRVRNQAASTALDLVRRLLPEGQCDQKGR</sequence>
<dbReference type="NCBIfam" id="TIGR00200">
    <property type="entry name" value="cinA_nterm"/>
    <property type="match status" value="1"/>
</dbReference>
<dbReference type="InterPro" id="IPR041424">
    <property type="entry name" value="CinA_KH"/>
</dbReference>
<dbReference type="AlphaFoldDB" id="A0A1Y4L752"/>
<dbReference type="NCBIfam" id="TIGR00177">
    <property type="entry name" value="molyb_syn"/>
    <property type="match status" value="1"/>
</dbReference>
<reference evidence="4" key="1">
    <citation type="submission" date="2017-04" db="EMBL/GenBank/DDBJ databases">
        <title>Function of individual gut microbiota members based on whole genome sequencing of pure cultures obtained from chicken caecum.</title>
        <authorList>
            <person name="Medvecky M."/>
            <person name="Cejkova D."/>
            <person name="Polansky O."/>
            <person name="Karasova D."/>
            <person name="Kubasova T."/>
            <person name="Cizek A."/>
            <person name="Rychlik I."/>
        </authorList>
    </citation>
    <scope>NUCLEOTIDE SEQUENCE [LARGE SCALE GENOMIC DNA]</scope>
    <source>
        <strain evidence="4">An180</strain>
    </source>
</reference>
<dbReference type="Pfam" id="PF18146">
    <property type="entry name" value="CinA_KH"/>
    <property type="match status" value="1"/>
</dbReference>
<comment type="caution">
    <text evidence="3">The sequence shown here is derived from an EMBL/GenBank/DDBJ whole genome shotgun (WGS) entry which is preliminary data.</text>
</comment>
<evidence type="ECO:0000313" key="3">
    <source>
        <dbReference type="EMBL" id="OUP52546.1"/>
    </source>
</evidence>
<dbReference type="NCBIfam" id="TIGR00199">
    <property type="entry name" value="PncC_domain"/>
    <property type="match status" value="1"/>
</dbReference>
<accession>A0A1Y4L752</accession>
<name>A0A1Y4L752_9FIRM</name>
<dbReference type="NCBIfam" id="NF001813">
    <property type="entry name" value="PRK00549.1"/>
    <property type="match status" value="1"/>
</dbReference>
<dbReference type="SUPFAM" id="SSF53218">
    <property type="entry name" value="Molybdenum cofactor biosynthesis proteins"/>
    <property type="match status" value="1"/>
</dbReference>
<dbReference type="PANTHER" id="PTHR13939">
    <property type="entry name" value="NICOTINAMIDE-NUCLEOTIDE AMIDOHYDROLASE PNCC"/>
    <property type="match status" value="1"/>
</dbReference>
<dbReference type="HAMAP" id="MF_00226_B">
    <property type="entry name" value="CinA_B"/>
    <property type="match status" value="1"/>
</dbReference>
<evidence type="ECO:0000256" key="1">
    <source>
        <dbReference type="HAMAP-Rule" id="MF_00226"/>
    </source>
</evidence>